<dbReference type="AlphaFoldDB" id="A0A1T4MWS3"/>
<dbReference type="Gene3D" id="2.30.30.830">
    <property type="match status" value="1"/>
</dbReference>
<dbReference type="Proteomes" id="UP000190061">
    <property type="component" value="Unassembled WGS sequence"/>
</dbReference>
<dbReference type="OrthoDB" id="1491375at2"/>
<comment type="subcellular location">
    <subcellularLocation>
        <location evidence="1">Cell inner membrane</location>
    </subcellularLocation>
</comment>
<feature type="region of interest" description="Disordered" evidence="9">
    <location>
        <begin position="146"/>
        <end position="188"/>
    </location>
</feature>
<evidence type="ECO:0000313" key="13">
    <source>
        <dbReference type="EMBL" id="SJZ71098.1"/>
    </source>
</evidence>
<dbReference type="STRING" id="1122188.SAMN02745674_00614"/>
<name>A0A1T4MWS3_9GAMM</name>
<evidence type="ECO:0000256" key="8">
    <source>
        <dbReference type="ARBA" id="ARBA00023136"/>
    </source>
</evidence>
<dbReference type="InterPro" id="IPR024961">
    <property type="entry name" value="T2SS_GspC_N"/>
</dbReference>
<keyword evidence="4" id="KW-0997">Cell inner membrane</keyword>
<evidence type="ECO:0000256" key="9">
    <source>
        <dbReference type="SAM" id="MobiDB-lite"/>
    </source>
</evidence>
<dbReference type="EMBL" id="FUXP01000001">
    <property type="protein sequence ID" value="SJZ71098.1"/>
    <property type="molecule type" value="Genomic_DNA"/>
</dbReference>
<dbReference type="GO" id="GO:0015031">
    <property type="term" value="P:protein transport"/>
    <property type="evidence" value="ECO:0007669"/>
    <property type="project" value="UniProtKB-KW"/>
</dbReference>
<keyword evidence="6" id="KW-0653">Protein transport</keyword>
<dbReference type="InterPro" id="IPR036034">
    <property type="entry name" value="PDZ_sf"/>
</dbReference>
<evidence type="ECO:0000256" key="2">
    <source>
        <dbReference type="ARBA" id="ARBA00022448"/>
    </source>
</evidence>
<evidence type="ECO:0000256" key="1">
    <source>
        <dbReference type="ARBA" id="ARBA00004533"/>
    </source>
</evidence>
<dbReference type="GO" id="GO:0005886">
    <property type="term" value="C:plasma membrane"/>
    <property type="evidence" value="ECO:0007669"/>
    <property type="project" value="UniProtKB-SubCell"/>
</dbReference>
<evidence type="ECO:0000259" key="12">
    <source>
        <dbReference type="Pfam" id="PF17820"/>
    </source>
</evidence>
<accession>A0A1T4MWS3</accession>
<protein>
    <submittedName>
        <fullName evidence="13">General secretion pathway protein C</fullName>
    </submittedName>
</protein>
<feature type="domain" description="Type II secretion system protein GspC N-terminal" evidence="11">
    <location>
        <begin position="26"/>
        <end position="146"/>
    </location>
</feature>
<evidence type="ECO:0000256" key="4">
    <source>
        <dbReference type="ARBA" id="ARBA00022519"/>
    </source>
</evidence>
<evidence type="ECO:0000256" key="3">
    <source>
        <dbReference type="ARBA" id="ARBA00022475"/>
    </source>
</evidence>
<evidence type="ECO:0000256" key="6">
    <source>
        <dbReference type="ARBA" id="ARBA00022927"/>
    </source>
</evidence>
<dbReference type="InterPro" id="IPR041489">
    <property type="entry name" value="PDZ_6"/>
</dbReference>
<keyword evidence="8 10" id="KW-0472">Membrane</keyword>
<keyword evidence="14" id="KW-1185">Reference proteome</keyword>
<dbReference type="RefSeq" id="WP_078757198.1">
    <property type="nucleotide sequence ID" value="NZ_FUXP01000001.1"/>
</dbReference>
<gene>
    <name evidence="13" type="ORF">SAMN02745674_00614</name>
</gene>
<keyword evidence="5 10" id="KW-0812">Transmembrane</keyword>
<organism evidence="13 14">
    <name type="scientific">Lysobacter spongiicola DSM 21749</name>
    <dbReference type="NCBI Taxonomy" id="1122188"/>
    <lineage>
        <taxon>Bacteria</taxon>
        <taxon>Pseudomonadati</taxon>
        <taxon>Pseudomonadota</taxon>
        <taxon>Gammaproteobacteria</taxon>
        <taxon>Lysobacterales</taxon>
        <taxon>Lysobacteraceae</taxon>
        <taxon>Novilysobacter</taxon>
    </lineage>
</organism>
<keyword evidence="3" id="KW-1003">Cell membrane</keyword>
<reference evidence="13 14" key="1">
    <citation type="submission" date="2017-02" db="EMBL/GenBank/DDBJ databases">
        <authorList>
            <person name="Peterson S.W."/>
        </authorList>
    </citation>
    <scope>NUCLEOTIDE SEQUENCE [LARGE SCALE GENOMIC DNA]</scope>
    <source>
        <strain evidence="13 14">DSM 21749</strain>
    </source>
</reference>
<feature type="compositionally biased region" description="Low complexity" evidence="9">
    <location>
        <begin position="151"/>
        <end position="165"/>
    </location>
</feature>
<feature type="transmembrane region" description="Helical" evidence="10">
    <location>
        <begin position="21"/>
        <end position="43"/>
    </location>
</feature>
<dbReference type="Pfam" id="PF17820">
    <property type="entry name" value="PDZ_6"/>
    <property type="match status" value="1"/>
</dbReference>
<dbReference type="Gene3D" id="2.30.42.10">
    <property type="match status" value="1"/>
</dbReference>
<proteinExistence type="predicted"/>
<keyword evidence="7 10" id="KW-1133">Transmembrane helix</keyword>
<evidence type="ECO:0000313" key="14">
    <source>
        <dbReference type="Proteomes" id="UP000190061"/>
    </source>
</evidence>
<keyword evidence="2" id="KW-0813">Transport</keyword>
<evidence type="ECO:0000256" key="10">
    <source>
        <dbReference type="SAM" id="Phobius"/>
    </source>
</evidence>
<evidence type="ECO:0000259" key="11">
    <source>
        <dbReference type="Pfam" id="PF11356"/>
    </source>
</evidence>
<dbReference type="SUPFAM" id="SSF50156">
    <property type="entry name" value="PDZ domain-like"/>
    <property type="match status" value="1"/>
</dbReference>
<evidence type="ECO:0000256" key="7">
    <source>
        <dbReference type="ARBA" id="ARBA00022989"/>
    </source>
</evidence>
<feature type="domain" description="PDZ" evidence="12">
    <location>
        <begin position="197"/>
        <end position="238"/>
    </location>
</feature>
<sequence length="251" mass="26010">MPIPNPHAFARTTEWRTWLPAAVAVVIVALLALQVGRLAWILLVPAAPARVDTGVTTAATTPPPSLPTADVFFRNSMATGGGRNEAAGYRLYGVRRGATGDSAILGRDGTQSSTRAGGEVAPGVVLESVAADHVVLVASGTRHRLDLPDRSATTPAPAKATVPAAVPAPPSPATPAATTAQGGYTIKPRDDSPLLRYAGLAPGDVLLSIDGEPIEAGTLADLRKQVAGRPQVRLQYRRDGETRTTTLKAPQ</sequence>
<dbReference type="Pfam" id="PF11356">
    <property type="entry name" value="T2SSC"/>
    <property type="match status" value="1"/>
</dbReference>
<evidence type="ECO:0000256" key="5">
    <source>
        <dbReference type="ARBA" id="ARBA00022692"/>
    </source>
</evidence>